<keyword evidence="5" id="KW-0472">Membrane</keyword>
<dbReference type="Proteomes" id="UP000306102">
    <property type="component" value="Unassembled WGS sequence"/>
</dbReference>
<dbReference type="EMBL" id="SDRB02011424">
    <property type="protein sequence ID" value="THG01400.1"/>
    <property type="molecule type" value="Genomic_DNA"/>
</dbReference>
<feature type="transmembrane region" description="Helical" evidence="5">
    <location>
        <begin position="186"/>
        <end position="209"/>
    </location>
</feature>
<evidence type="ECO:0000256" key="4">
    <source>
        <dbReference type="SAM" id="MobiDB-lite"/>
    </source>
</evidence>
<accession>A0A4S4DFB2</accession>
<dbReference type="GO" id="GO:0016740">
    <property type="term" value="F:transferase activity"/>
    <property type="evidence" value="ECO:0007669"/>
    <property type="project" value="UniProtKB-KW"/>
</dbReference>
<keyword evidence="7" id="KW-1185">Reference proteome</keyword>
<comment type="similarity">
    <text evidence="2">Belongs to the UbiA prenyltransferase family.</text>
</comment>
<gene>
    <name evidence="6" type="ORF">TEA_021146</name>
</gene>
<evidence type="ECO:0000256" key="3">
    <source>
        <dbReference type="ARBA" id="ARBA00022679"/>
    </source>
</evidence>
<evidence type="ECO:0000256" key="5">
    <source>
        <dbReference type="SAM" id="Phobius"/>
    </source>
</evidence>
<sequence length="406" mass="44736">MEAMMTMEVEAAMVGNDGGGRGEGEDIGGGGGEDIDGGESGRRCQLRSPAMTTMEAAMVDNGRDGDGCLVTPLQLPVKQTQNINTNRHTFNKPFKCHCCRIFSSADNFKNSDNKTTRKCKSLKRYFFPIENGCASKPKDKNLTTIQSDLSKQLNAFYRFSCPHTVIGTLIEITSISILPLESTADLSLAFLVGLLKALVPSIVMNLYVVGINQLFDVDIDKVIEHFSVGEQTYSPTSFRRIFNGVWNGNGVHMSIDEFRNGNYVSVPAIVFCPTCKFSTGECILCRAICILIVRAIVVQLAFFIHIQKYVLSRPVVFTKSLVLATGFMCLFCTIIALFKDIPDVDGDREFGIQSFSVSLGPEKHAINSIWSCNGDWSFFFLLNHQACHCIRPLCTGFVSLDPSSIC</sequence>
<feature type="transmembrane region" description="Helical" evidence="5">
    <location>
        <begin position="283"/>
        <end position="304"/>
    </location>
</feature>
<feature type="region of interest" description="Disordered" evidence="4">
    <location>
        <begin position="14"/>
        <end position="43"/>
    </location>
</feature>
<evidence type="ECO:0000256" key="1">
    <source>
        <dbReference type="ARBA" id="ARBA00004508"/>
    </source>
</evidence>
<reference evidence="6 7" key="1">
    <citation type="journal article" date="2018" name="Proc. Natl. Acad. Sci. U.S.A.">
        <title>Draft genome sequence of Camellia sinensis var. sinensis provides insights into the evolution of the tea genome and tea quality.</title>
        <authorList>
            <person name="Wei C."/>
            <person name="Yang H."/>
            <person name="Wang S."/>
            <person name="Zhao J."/>
            <person name="Liu C."/>
            <person name="Gao L."/>
            <person name="Xia E."/>
            <person name="Lu Y."/>
            <person name="Tai Y."/>
            <person name="She G."/>
            <person name="Sun J."/>
            <person name="Cao H."/>
            <person name="Tong W."/>
            <person name="Gao Q."/>
            <person name="Li Y."/>
            <person name="Deng W."/>
            <person name="Jiang X."/>
            <person name="Wang W."/>
            <person name="Chen Q."/>
            <person name="Zhang S."/>
            <person name="Li H."/>
            <person name="Wu J."/>
            <person name="Wang P."/>
            <person name="Li P."/>
            <person name="Shi C."/>
            <person name="Zheng F."/>
            <person name="Jian J."/>
            <person name="Huang B."/>
            <person name="Shan D."/>
            <person name="Shi M."/>
            <person name="Fang C."/>
            <person name="Yue Y."/>
            <person name="Li F."/>
            <person name="Li D."/>
            <person name="Wei S."/>
            <person name="Han B."/>
            <person name="Jiang C."/>
            <person name="Yin Y."/>
            <person name="Xia T."/>
            <person name="Zhang Z."/>
            <person name="Bennetzen J.L."/>
            <person name="Zhao S."/>
            <person name="Wan X."/>
        </authorList>
    </citation>
    <scope>NUCLEOTIDE SEQUENCE [LARGE SCALE GENOMIC DNA]</scope>
    <source>
        <strain evidence="7">cv. Shuchazao</strain>
        <tissue evidence="6">Leaf</tissue>
    </source>
</reference>
<feature type="transmembrane region" description="Helical" evidence="5">
    <location>
        <begin position="155"/>
        <end position="180"/>
    </location>
</feature>
<keyword evidence="5" id="KW-1133">Transmembrane helix</keyword>
<proteinExistence type="inferred from homology"/>
<protein>
    <submittedName>
        <fullName evidence="6">Uncharacterized protein</fullName>
    </submittedName>
</protein>
<dbReference type="PANTHER" id="PTHR43009:SF7">
    <property type="entry name" value="HOMOGENTISATE GERANYLGERANYLTRANSFERASE, CHLOROPLASTIC"/>
    <property type="match status" value="1"/>
</dbReference>
<feature type="transmembrane region" description="Helical" evidence="5">
    <location>
        <begin position="316"/>
        <end position="338"/>
    </location>
</feature>
<dbReference type="AlphaFoldDB" id="A0A4S4DFB2"/>
<comment type="subcellular location">
    <subcellularLocation>
        <location evidence="1">Plastid</location>
        <location evidence="1">Chloroplast membrane</location>
        <topology evidence="1">Multi-pass membrane protein</topology>
    </subcellularLocation>
</comment>
<feature type="compositionally biased region" description="Gly residues" evidence="4">
    <location>
        <begin position="16"/>
        <end position="32"/>
    </location>
</feature>
<name>A0A4S4DFB2_CAMSN</name>
<evidence type="ECO:0000313" key="7">
    <source>
        <dbReference type="Proteomes" id="UP000306102"/>
    </source>
</evidence>
<keyword evidence="5" id="KW-0812">Transmembrane</keyword>
<comment type="caution">
    <text evidence="6">The sequence shown here is derived from an EMBL/GenBank/DDBJ whole genome shotgun (WGS) entry which is preliminary data.</text>
</comment>
<dbReference type="PANTHER" id="PTHR43009">
    <property type="entry name" value="HOMOGENTISATE SOLANESYLTRANSFERASE, CHLOROPLASTIC"/>
    <property type="match status" value="1"/>
</dbReference>
<dbReference type="STRING" id="542762.A0A4S4DFB2"/>
<evidence type="ECO:0000313" key="6">
    <source>
        <dbReference type="EMBL" id="THG01400.1"/>
    </source>
</evidence>
<keyword evidence="3" id="KW-0808">Transferase</keyword>
<organism evidence="6 7">
    <name type="scientific">Camellia sinensis var. sinensis</name>
    <name type="common">China tea</name>
    <dbReference type="NCBI Taxonomy" id="542762"/>
    <lineage>
        <taxon>Eukaryota</taxon>
        <taxon>Viridiplantae</taxon>
        <taxon>Streptophyta</taxon>
        <taxon>Embryophyta</taxon>
        <taxon>Tracheophyta</taxon>
        <taxon>Spermatophyta</taxon>
        <taxon>Magnoliopsida</taxon>
        <taxon>eudicotyledons</taxon>
        <taxon>Gunneridae</taxon>
        <taxon>Pentapetalae</taxon>
        <taxon>asterids</taxon>
        <taxon>Ericales</taxon>
        <taxon>Theaceae</taxon>
        <taxon>Camellia</taxon>
    </lineage>
</organism>
<evidence type="ECO:0000256" key="2">
    <source>
        <dbReference type="ARBA" id="ARBA00005985"/>
    </source>
</evidence>